<evidence type="ECO:0000256" key="4">
    <source>
        <dbReference type="PIRSR" id="PIRSR000097-1"/>
    </source>
</evidence>
<feature type="domain" description="NADP-dependent oxidoreductase" evidence="7">
    <location>
        <begin position="31"/>
        <end position="261"/>
    </location>
</feature>
<evidence type="ECO:0000256" key="5">
    <source>
        <dbReference type="PIRSR" id="PIRSR000097-2"/>
    </source>
</evidence>
<evidence type="ECO:0000256" key="1">
    <source>
        <dbReference type="ARBA" id="ARBA00007905"/>
    </source>
</evidence>
<keyword evidence="3" id="KW-0560">Oxidoreductase</keyword>
<evidence type="ECO:0000313" key="9">
    <source>
        <dbReference type="Proteomes" id="UP000594468"/>
    </source>
</evidence>
<reference evidence="8 9" key="1">
    <citation type="submission" date="2020-02" db="EMBL/GenBank/DDBJ databases">
        <authorList>
            <person name="Zheng R.K."/>
            <person name="Sun C.M."/>
        </authorList>
    </citation>
    <scope>NUCLEOTIDE SEQUENCE [LARGE SCALE GENOMIC DNA]</scope>
    <source>
        <strain evidence="9">rifampicinis</strain>
    </source>
</reference>
<dbReference type="PIRSF" id="PIRSF000097">
    <property type="entry name" value="AKR"/>
    <property type="match status" value="1"/>
</dbReference>
<organism evidence="8 9">
    <name type="scientific">Phototrophicus methaneseepsis</name>
    <dbReference type="NCBI Taxonomy" id="2710758"/>
    <lineage>
        <taxon>Bacteria</taxon>
        <taxon>Bacillati</taxon>
        <taxon>Chloroflexota</taxon>
        <taxon>Candidatus Thermofontia</taxon>
        <taxon>Phototrophicales</taxon>
        <taxon>Phototrophicaceae</taxon>
        <taxon>Phototrophicus</taxon>
    </lineage>
</organism>
<evidence type="ECO:0000313" key="8">
    <source>
        <dbReference type="EMBL" id="QPC81812.1"/>
    </source>
</evidence>
<dbReference type="AlphaFoldDB" id="A0A7S8E7L6"/>
<dbReference type="Gene3D" id="3.20.20.100">
    <property type="entry name" value="NADP-dependent oxidoreductase domain"/>
    <property type="match status" value="1"/>
</dbReference>
<dbReference type="EMBL" id="CP062983">
    <property type="protein sequence ID" value="QPC81812.1"/>
    <property type="molecule type" value="Genomic_DNA"/>
</dbReference>
<dbReference type="PANTHER" id="PTHR43827">
    <property type="entry name" value="2,5-DIKETO-D-GLUCONIC ACID REDUCTASE"/>
    <property type="match status" value="1"/>
</dbReference>
<dbReference type="RefSeq" id="WP_195169883.1">
    <property type="nucleotide sequence ID" value="NZ_CP062983.1"/>
</dbReference>
<dbReference type="PANTHER" id="PTHR43827:SF3">
    <property type="entry name" value="NADP-DEPENDENT OXIDOREDUCTASE DOMAIN-CONTAINING PROTEIN"/>
    <property type="match status" value="1"/>
</dbReference>
<dbReference type="InterPro" id="IPR036812">
    <property type="entry name" value="NAD(P)_OxRdtase_dom_sf"/>
</dbReference>
<evidence type="ECO:0000256" key="6">
    <source>
        <dbReference type="PIRSR" id="PIRSR000097-3"/>
    </source>
</evidence>
<feature type="active site" description="Proton donor" evidence="4">
    <location>
        <position position="54"/>
    </location>
</feature>
<accession>A0A7S8E7L6</accession>
<feature type="binding site" evidence="5">
    <location>
        <position position="112"/>
    </location>
    <ligand>
        <name>substrate</name>
    </ligand>
</feature>
<dbReference type="Proteomes" id="UP000594468">
    <property type="component" value="Chromosome"/>
</dbReference>
<dbReference type="InterPro" id="IPR020471">
    <property type="entry name" value="AKR"/>
</dbReference>
<dbReference type="FunFam" id="3.20.20.100:FF:000015">
    <property type="entry name" value="Oxidoreductase, aldo/keto reductase family"/>
    <property type="match status" value="1"/>
</dbReference>
<dbReference type="PROSITE" id="PS00798">
    <property type="entry name" value="ALDOKETO_REDUCTASE_1"/>
    <property type="match status" value="1"/>
</dbReference>
<dbReference type="InterPro" id="IPR018170">
    <property type="entry name" value="Aldo/ket_reductase_CS"/>
</dbReference>
<evidence type="ECO:0000256" key="2">
    <source>
        <dbReference type="ARBA" id="ARBA00022857"/>
    </source>
</evidence>
<keyword evidence="9" id="KW-1185">Reference proteome</keyword>
<evidence type="ECO:0000256" key="3">
    <source>
        <dbReference type="ARBA" id="ARBA00023002"/>
    </source>
</evidence>
<proteinExistence type="inferred from homology"/>
<comment type="similarity">
    <text evidence="1">Belongs to the aldo/keto reductase family.</text>
</comment>
<dbReference type="KEGG" id="pmet:G4Y79_19280"/>
<name>A0A7S8E7L6_9CHLR</name>
<dbReference type="PROSITE" id="PS00063">
    <property type="entry name" value="ALDOKETO_REDUCTASE_3"/>
    <property type="match status" value="1"/>
</dbReference>
<evidence type="ECO:0000259" key="7">
    <source>
        <dbReference type="Pfam" id="PF00248"/>
    </source>
</evidence>
<dbReference type="InterPro" id="IPR023210">
    <property type="entry name" value="NADP_OxRdtase_dom"/>
</dbReference>
<dbReference type="SUPFAM" id="SSF51430">
    <property type="entry name" value="NAD(P)-linked oxidoreductase"/>
    <property type="match status" value="1"/>
</dbReference>
<feature type="site" description="Lowers pKa of active site Tyr" evidence="6">
    <location>
        <position position="79"/>
    </location>
</feature>
<dbReference type="PROSITE" id="PS00062">
    <property type="entry name" value="ALDOKETO_REDUCTASE_2"/>
    <property type="match status" value="1"/>
</dbReference>
<dbReference type="PRINTS" id="PR00069">
    <property type="entry name" value="ALDKETRDTASE"/>
</dbReference>
<dbReference type="GO" id="GO:0016616">
    <property type="term" value="F:oxidoreductase activity, acting on the CH-OH group of donors, NAD or NADP as acceptor"/>
    <property type="evidence" value="ECO:0007669"/>
    <property type="project" value="UniProtKB-ARBA"/>
</dbReference>
<dbReference type="Pfam" id="PF00248">
    <property type="entry name" value="Aldo_ket_red"/>
    <property type="match status" value="1"/>
</dbReference>
<sequence>MTLTLNSTTTLNNGVEMPIFGLGVYQTEVGSETENAVRWALQAGYRAVDTAALYRNEAEVGKVVQSGIMSREDIFVTSKVWVNDLSYEGTKAAFDASMERLGLDYLDLYLIHWPVNDWQGAWRALEEIYDSDRVRAIGVSNFLPHHLEELLSFAKVAPAVDQIEFHPFLQTPDLQVFAEKNDIKLTAWAPIMKGRVTKVPELIEIGEKYGKSPVHVTLRWMLQIGVITIPKSANKDRIETNADIFDFELTDEDIAVIETLDKGEEGRIGPNPDRFGE</sequence>
<protein>
    <submittedName>
        <fullName evidence="8">Aldo/keto reductase</fullName>
    </submittedName>
</protein>
<keyword evidence="2" id="KW-0521">NADP</keyword>
<gene>
    <name evidence="8" type="ORF">G4Y79_19280</name>
</gene>